<feature type="region of interest" description="Disordered" evidence="1">
    <location>
        <begin position="1"/>
        <end position="25"/>
    </location>
</feature>
<dbReference type="WBParaSite" id="nRc.2.0.1.t14608-RA">
    <property type="protein sequence ID" value="nRc.2.0.1.t14608-RA"/>
    <property type="gene ID" value="nRc.2.0.1.g14608"/>
</dbReference>
<feature type="compositionally biased region" description="Polar residues" evidence="1">
    <location>
        <begin position="13"/>
        <end position="22"/>
    </location>
</feature>
<evidence type="ECO:0000256" key="1">
    <source>
        <dbReference type="SAM" id="MobiDB-lite"/>
    </source>
</evidence>
<accession>A0A915IMB7</accession>
<dbReference type="AlphaFoldDB" id="A0A915IMB7"/>
<name>A0A915IMB7_ROMCU</name>
<keyword evidence="2" id="KW-1185">Reference proteome</keyword>
<proteinExistence type="predicted"/>
<sequence length="156" mass="17923">MPTAIRQQHVEQHQTSPQQTYHSGKPRTQVHQMFMDCQVATATAYHDLTDHKPATLDKLLPCHTNQQKLDFALNKMTTKTYVTTAQETTALHMQCQNGNVFSLPGDKPTFTNELTMSIDTGMAKPMYHHYVYGQKVIVCTDHKPLEWLKEEKHRNS</sequence>
<evidence type="ECO:0000313" key="3">
    <source>
        <dbReference type="WBParaSite" id="nRc.2.0.1.t14608-RA"/>
    </source>
</evidence>
<reference evidence="3" key="1">
    <citation type="submission" date="2022-11" db="UniProtKB">
        <authorList>
            <consortium name="WormBaseParasite"/>
        </authorList>
    </citation>
    <scope>IDENTIFICATION</scope>
</reference>
<organism evidence="2 3">
    <name type="scientific">Romanomermis culicivorax</name>
    <name type="common">Nematode worm</name>
    <dbReference type="NCBI Taxonomy" id="13658"/>
    <lineage>
        <taxon>Eukaryota</taxon>
        <taxon>Metazoa</taxon>
        <taxon>Ecdysozoa</taxon>
        <taxon>Nematoda</taxon>
        <taxon>Enoplea</taxon>
        <taxon>Dorylaimia</taxon>
        <taxon>Mermithida</taxon>
        <taxon>Mermithoidea</taxon>
        <taxon>Mermithidae</taxon>
        <taxon>Romanomermis</taxon>
    </lineage>
</organism>
<protein>
    <submittedName>
        <fullName evidence="3">Reverse transcriptase RNase H-like domain-containing protein</fullName>
    </submittedName>
</protein>
<evidence type="ECO:0000313" key="2">
    <source>
        <dbReference type="Proteomes" id="UP000887565"/>
    </source>
</evidence>
<dbReference type="Proteomes" id="UP000887565">
    <property type="component" value="Unplaced"/>
</dbReference>